<dbReference type="EMBL" id="CP016022">
    <property type="protein sequence ID" value="ANJ71174.1"/>
    <property type="molecule type" value="Genomic_DNA"/>
</dbReference>
<evidence type="ECO:0000256" key="3">
    <source>
        <dbReference type="ARBA" id="ARBA00022553"/>
    </source>
</evidence>
<evidence type="ECO:0000256" key="5">
    <source>
        <dbReference type="ARBA" id="ARBA00022777"/>
    </source>
</evidence>
<dbReference type="PANTHER" id="PTHR43304:SF1">
    <property type="entry name" value="PAC DOMAIN-CONTAINING PROTEIN"/>
    <property type="match status" value="1"/>
</dbReference>
<dbReference type="NCBIfam" id="TIGR00229">
    <property type="entry name" value="sensory_box"/>
    <property type="match status" value="1"/>
</dbReference>
<gene>
    <name evidence="6" type="ORF">A9Y76_01180</name>
</gene>
<keyword evidence="3" id="KW-0597">Phosphoprotein</keyword>
<accession>A0A191ZSU6</accession>
<keyword evidence="4" id="KW-0808">Transferase</keyword>
<dbReference type="SUPFAM" id="SSF55785">
    <property type="entry name" value="PYP-like sensor domain (PAS domain)"/>
    <property type="match status" value="3"/>
</dbReference>
<dbReference type="PANTHER" id="PTHR43304">
    <property type="entry name" value="PHYTOCHROME-LIKE PROTEIN CPH1"/>
    <property type="match status" value="1"/>
</dbReference>
<dbReference type="InterPro" id="IPR013655">
    <property type="entry name" value="PAS_fold_3"/>
</dbReference>
<dbReference type="InterPro" id="IPR000014">
    <property type="entry name" value="PAS"/>
</dbReference>
<evidence type="ECO:0000256" key="4">
    <source>
        <dbReference type="ARBA" id="ARBA00022679"/>
    </source>
</evidence>
<dbReference type="STRING" id="190721.ACS15_0248"/>
<protein>
    <recommendedName>
        <fullName evidence="2">histidine kinase</fullName>
        <ecNumber evidence="2">2.7.13.3</ecNumber>
    </recommendedName>
</protein>
<proteinExistence type="predicted"/>
<dbReference type="Gene3D" id="3.30.450.20">
    <property type="entry name" value="PAS domain"/>
    <property type="match status" value="3"/>
</dbReference>
<evidence type="ECO:0000313" key="6">
    <source>
        <dbReference type="EMBL" id="ANJ71174.1"/>
    </source>
</evidence>
<dbReference type="AlphaFoldDB" id="A0A191ZSU6"/>
<organism evidence="6 7">
    <name type="scientific">Ralstonia insidiosa</name>
    <dbReference type="NCBI Taxonomy" id="190721"/>
    <lineage>
        <taxon>Bacteria</taxon>
        <taxon>Pseudomonadati</taxon>
        <taxon>Pseudomonadota</taxon>
        <taxon>Betaproteobacteria</taxon>
        <taxon>Burkholderiales</taxon>
        <taxon>Burkholderiaceae</taxon>
        <taxon>Ralstonia</taxon>
    </lineage>
</organism>
<dbReference type="InterPro" id="IPR035965">
    <property type="entry name" value="PAS-like_dom_sf"/>
</dbReference>
<evidence type="ECO:0000256" key="2">
    <source>
        <dbReference type="ARBA" id="ARBA00012438"/>
    </source>
</evidence>
<dbReference type="Pfam" id="PF01381">
    <property type="entry name" value="HTH_3"/>
    <property type="match status" value="1"/>
</dbReference>
<sequence length="481" mass="52736">MTAASLPSSDGPLDDDSFAGRLKGVLTRGRIQLKQVAAALGVSPSAVHKWTRGGEIEYANLLALARFLNVNWLWLRYGDRALADLEANLSTDTRAREGRQKHLAAIMESEARMTFAQEISGVVTWEWNLLTDAVAYSPNAARLFGRPIRTLDDFWHCVAPEDAPGVQAAIAQNLAEGGVYAHEFRINPAPDTVRWIVSRATLVRDAQDRPVKMIGLSLDITERRTAEAALRDSEALLAKAQQIARLGSWVWEPGSDACRWTDEAYRIFGWVPQATPVTMARYLDAIVPADRARVQAVLDQAVTTRQPYRVEYTIALPDGTRRHIHEEGEAQDPTAATPTMIGAAQDVTAEVEAQAAFRDSEAKLRTLFEQVPVGIAQVSLEGRCLRANPWLCKLLGQPEAALQQRTLLDLTHRDDLARHLRQYGELLAGTVPTYALSLQLVRGDGSAVPVRVTTSLARDPATEAPLHLITVVDLVPEAGAS</sequence>
<dbReference type="RefSeq" id="WP_064801364.1">
    <property type="nucleotide sequence ID" value="NZ_CP016022.1"/>
</dbReference>
<dbReference type="Gene3D" id="1.10.260.40">
    <property type="entry name" value="lambda repressor-like DNA-binding domains"/>
    <property type="match status" value="1"/>
</dbReference>
<dbReference type="GO" id="GO:0003677">
    <property type="term" value="F:DNA binding"/>
    <property type="evidence" value="ECO:0007669"/>
    <property type="project" value="InterPro"/>
</dbReference>
<dbReference type="InterPro" id="IPR001387">
    <property type="entry name" value="Cro/C1-type_HTH"/>
</dbReference>
<dbReference type="PROSITE" id="PS50943">
    <property type="entry name" value="HTH_CROC1"/>
    <property type="match status" value="1"/>
</dbReference>
<keyword evidence="5" id="KW-0418">Kinase</keyword>
<dbReference type="OrthoDB" id="8573350at2"/>
<evidence type="ECO:0000256" key="1">
    <source>
        <dbReference type="ARBA" id="ARBA00000085"/>
    </source>
</evidence>
<name>A0A191ZSU6_9RALS</name>
<dbReference type="GeneID" id="61524616"/>
<dbReference type="PROSITE" id="PS50113">
    <property type="entry name" value="PAC"/>
    <property type="match status" value="1"/>
</dbReference>
<dbReference type="CDD" id="cd00093">
    <property type="entry name" value="HTH_XRE"/>
    <property type="match status" value="1"/>
</dbReference>
<dbReference type="EC" id="2.7.13.3" evidence="2"/>
<dbReference type="Proteomes" id="UP000078572">
    <property type="component" value="Chromosome 1"/>
</dbReference>
<dbReference type="Gene3D" id="2.10.70.100">
    <property type="match status" value="2"/>
</dbReference>
<keyword evidence="7" id="KW-1185">Reference proteome</keyword>
<dbReference type="InterPro" id="IPR001610">
    <property type="entry name" value="PAC"/>
</dbReference>
<dbReference type="InterPro" id="IPR010982">
    <property type="entry name" value="Lambda_DNA-bd_dom_sf"/>
</dbReference>
<dbReference type="SUPFAM" id="SSF47413">
    <property type="entry name" value="lambda repressor-like DNA-binding domains"/>
    <property type="match status" value="1"/>
</dbReference>
<dbReference type="InterPro" id="IPR052162">
    <property type="entry name" value="Sensor_kinase/Photoreceptor"/>
</dbReference>
<dbReference type="InterPro" id="IPR000700">
    <property type="entry name" value="PAS-assoc_C"/>
</dbReference>
<dbReference type="InterPro" id="IPR013656">
    <property type="entry name" value="PAS_4"/>
</dbReference>
<reference evidence="7" key="1">
    <citation type="submission" date="2016-06" db="EMBL/GenBank/DDBJ databases">
        <authorList>
            <person name="Xu Y."/>
            <person name="Nagy A."/>
            <person name="Yan X."/>
            <person name="Kim S.W."/>
            <person name="Haley B."/>
            <person name="Liu N.T."/>
            <person name="Nou X."/>
        </authorList>
    </citation>
    <scope>NUCLEOTIDE SEQUENCE [LARGE SCALE GENOMIC DNA]</scope>
    <source>
        <strain evidence="7">ATCC 49129</strain>
    </source>
</reference>
<dbReference type="PROSITE" id="PS50112">
    <property type="entry name" value="PAS"/>
    <property type="match status" value="1"/>
</dbReference>
<dbReference type="SMART" id="SM00086">
    <property type="entry name" value="PAC"/>
    <property type="match status" value="3"/>
</dbReference>
<comment type="catalytic activity">
    <reaction evidence="1">
        <text>ATP + protein L-histidine = ADP + protein N-phospho-L-histidine.</text>
        <dbReference type="EC" id="2.7.13.3"/>
    </reaction>
</comment>
<dbReference type="GO" id="GO:0004673">
    <property type="term" value="F:protein histidine kinase activity"/>
    <property type="evidence" value="ECO:0007669"/>
    <property type="project" value="UniProtKB-EC"/>
</dbReference>
<dbReference type="Pfam" id="PF08448">
    <property type="entry name" value="PAS_4"/>
    <property type="match status" value="1"/>
</dbReference>
<dbReference type="SMART" id="SM00091">
    <property type="entry name" value="PAS"/>
    <property type="match status" value="3"/>
</dbReference>
<dbReference type="Pfam" id="PF08447">
    <property type="entry name" value="PAS_3"/>
    <property type="match status" value="2"/>
</dbReference>
<dbReference type="CDD" id="cd00130">
    <property type="entry name" value="PAS"/>
    <property type="match status" value="3"/>
</dbReference>
<evidence type="ECO:0000313" key="7">
    <source>
        <dbReference type="Proteomes" id="UP000078572"/>
    </source>
</evidence>